<reference evidence="1" key="2">
    <citation type="submission" date="2021-04" db="EMBL/GenBank/DDBJ databases">
        <authorList>
            <person name="Gilroy R."/>
        </authorList>
    </citation>
    <scope>NUCLEOTIDE SEQUENCE</scope>
    <source>
        <strain evidence="1">CHK195-9823</strain>
    </source>
</reference>
<evidence type="ECO:0000313" key="2">
    <source>
        <dbReference type="Proteomes" id="UP000886814"/>
    </source>
</evidence>
<sequence length="49" mass="5439">MSEEYNERQKEKAGLATGRGRRLSCTAESATADIKIYNDRCKEASSVIT</sequence>
<name>A0A9D1PFY5_9FIRM</name>
<reference evidence="1" key="1">
    <citation type="journal article" date="2021" name="PeerJ">
        <title>Extensive microbial diversity within the chicken gut microbiome revealed by metagenomics and culture.</title>
        <authorList>
            <person name="Gilroy R."/>
            <person name="Ravi A."/>
            <person name="Getino M."/>
            <person name="Pursley I."/>
            <person name="Horton D.L."/>
            <person name="Alikhan N.F."/>
            <person name="Baker D."/>
            <person name="Gharbi K."/>
            <person name="Hall N."/>
            <person name="Watson M."/>
            <person name="Adriaenssens E.M."/>
            <person name="Foster-Nyarko E."/>
            <person name="Jarju S."/>
            <person name="Secka A."/>
            <person name="Antonio M."/>
            <person name="Oren A."/>
            <person name="Chaudhuri R.R."/>
            <person name="La Ragione R."/>
            <person name="Hildebrand F."/>
            <person name="Pallen M.J."/>
        </authorList>
    </citation>
    <scope>NUCLEOTIDE SEQUENCE</scope>
    <source>
        <strain evidence="1">CHK195-9823</strain>
    </source>
</reference>
<gene>
    <name evidence="1" type="ORF">H9747_12880</name>
</gene>
<dbReference type="EMBL" id="DXIQ01000090">
    <property type="protein sequence ID" value="HIV39864.1"/>
    <property type="molecule type" value="Genomic_DNA"/>
</dbReference>
<accession>A0A9D1PFY5</accession>
<protein>
    <submittedName>
        <fullName evidence="1">Uncharacterized protein</fullName>
    </submittedName>
</protein>
<organism evidence="1 2">
    <name type="scientific">Candidatus Blautia stercorigallinarum</name>
    <dbReference type="NCBI Taxonomy" id="2838501"/>
    <lineage>
        <taxon>Bacteria</taxon>
        <taxon>Bacillati</taxon>
        <taxon>Bacillota</taxon>
        <taxon>Clostridia</taxon>
        <taxon>Lachnospirales</taxon>
        <taxon>Lachnospiraceae</taxon>
        <taxon>Blautia</taxon>
    </lineage>
</organism>
<dbReference type="AlphaFoldDB" id="A0A9D1PFY5"/>
<dbReference type="Proteomes" id="UP000886814">
    <property type="component" value="Unassembled WGS sequence"/>
</dbReference>
<comment type="caution">
    <text evidence="1">The sequence shown here is derived from an EMBL/GenBank/DDBJ whole genome shotgun (WGS) entry which is preliminary data.</text>
</comment>
<evidence type="ECO:0000313" key="1">
    <source>
        <dbReference type="EMBL" id="HIV39864.1"/>
    </source>
</evidence>
<proteinExistence type="predicted"/>